<sequence length="610" mass="65986">MCGIVGVVSSTPCKDFLIRGLKKLEYRGYDSSGMAIADLEGNVSIAKAIGAPVNLDKSLRENIDSTLATGTVGLAHTRWATHGVVSEANTHPHSCGRVTLVHNGIIENHADIKAQLSVSMKYNYQSQTDSEVLAVLLEHLMSNGETMQSAIQSMSEMVKGAYGIVAIDANKTDEIWVARSGSPMVIGLGEDANYVASDALALNAFTENFVYLDEGQIACIKQHSYQIYSSVGEPQSAQETHIPYKADCDSHVGYDSFMAKEIDEQPDVIERLIRSHVDKSGIKADSDLFLIKGKLRNVKQLHIVACGTSYNAGLVAKHFFEDYAGIPTSVEVASEYRYRAVAVPENTAFICVSQSGETADTLAALRKAKESKYLTTLTLCNVETSAMVREADLHLTLQAGTEIGVASTKAFTTQLSAFLMLAATVCEDEEKQISLIDSLLRLPDDCRSALLLSNEIKVNAAPIFEKTNSCLFLGRGEQSAIAAEGALKLKELSYIHAEAYAAGELKHGPLALIDNEIPVVVNAPGDCLHEKLVSNIEEVNARGGQFVIFSSKEAVVDLDEMVNIVMPPLPLTTACITYAIPLQLLAFHVTKLRGENVDKPRNLAKSISVE</sequence>
<evidence type="ECO:0000256" key="4">
    <source>
        <dbReference type="ARBA" id="ARBA00016090"/>
    </source>
</evidence>
<dbReference type="PROSITE" id="PS51278">
    <property type="entry name" value="GATASE_TYPE_2"/>
    <property type="match status" value="1"/>
</dbReference>
<evidence type="ECO:0000256" key="2">
    <source>
        <dbReference type="ARBA" id="ARBA00004496"/>
    </source>
</evidence>
<dbReference type="InterPro" id="IPR029055">
    <property type="entry name" value="Ntn_hydrolases_N"/>
</dbReference>
<dbReference type="Proteomes" id="UP000182101">
    <property type="component" value="Plasmid pAMCP48-600"/>
</dbReference>
<dbReference type="InterPro" id="IPR035490">
    <property type="entry name" value="GlmS/FrlB_SIS"/>
</dbReference>
<keyword evidence="7" id="KW-0808">Transferase</keyword>
<gene>
    <name evidence="12" type="ORF">BM524_21140</name>
</gene>
<dbReference type="RefSeq" id="WP_071961029.1">
    <property type="nucleotide sequence ID" value="NZ_CP018025.1"/>
</dbReference>
<evidence type="ECO:0000313" key="13">
    <source>
        <dbReference type="Proteomes" id="UP000182101"/>
    </source>
</evidence>
<evidence type="ECO:0000313" key="12">
    <source>
        <dbReference type="EMBL" id="APD92409.1"/>
    </source>
</evidence>
<keyword evidence="5" id="KW-0963">Cytoplasm</keyword>
<comment type="subcellular location">
    <subcellularLocation>
        <location evidence="2">Cytoplasm</location>
    </subcellularLocation>
</comment>
<comment type="catalytic activity">
    <reaction evidence="1">
        <text>D-fructose 6-phosphate + L-glutamine = D-glucosamine 6-phosphate + L-glutamate</text>
        <dbReference type="Rhea" id="RHEA:13237"/>
        <dbReference type="ChEBI" id="CHEBI:29985"/>
        <dbReference type="ChEBI" id="CHEBI:58359"/>
        <dbReference type="ChEBI" id="CHEBI:58725"/>
        <dbReference type="ChEBI" id="CHEBI:61527"/>
        <dbReference type="EC" id="2.6.1.16"/>
    </reaction>
</comment>
<dbReference type="InterPro" id="IPR005855">
    <property type="entry name" value="GFAT"/>
</dbReference>
<organism evidence="12 13">
    <name type="scientific">Alteromonas mediterranea</name>
    <dbReference type="NCBI Taxonomy" id="314275"/>
    <lineage>
        <taxon>Bacteria</taxon>
        <taxon>Pseudomonadati</taxon>
        <taxon>Pseudomonadota</taxon>
        <taxon>Gammaproteobacteria</taxon>
        <taxon>Alteromonadales</taxon>
        <taxon>Alteromonadaceae</taxon>
        <taxon>Alteromonas/Salinimonas group</taxon>
        <taxon>Alteromonas</taxon>
    </lineage>
</organism>
<name>A0AAC9JEZ6_9ALTE</name>
<dbReference type="Pfam" id="PF01380">
    <property type="entry name" value="SIS"/>
    <property type="match status" value="2"/>
</dbReference>
<dbReference type="SUPFAM" id="SSF53697">
    <property type="entry name" value="SIS domain"/>
    <property type="match status" value="1"/>
</dbReference>
<dbReference type="GO" id="GO:0097367">
    <property type="term" value="F:carbohydrate derivative binding"/>
    <property type="evidence" value="ECO:0007669"/>
    <property type="project" value="InterPro"/>
</dbReference>
<keyword evidence="6" id="KW-0032">Aminotransferase</keyword>
<dbReference type="EMBL" id="CP018025">
    <property type="protein sequence ID" value="APD92409.1"/>
    <property type="molecule type" value="Genomic_DNA"/>
</dbReference>
<dbReference type="NCBIfam" id="TIGR01135">
    <property type="entry name" value="glmS"/>
    <property type="match status" value="1"/>
</dbReference>
<feature type="domain" description="SIS" evidence="11">
    <location>
        <begin position="460"/>
        <end position="600"/>
    </location>
</feature>
<feature type="domain" description="SIS" evidence="11">
    <location>
        <begin position="291"/>
        <end position="431"/>
    </location>
</feature>
<dbReference type="CDD" id="cd05008">
    <property type="entry name" value="SIS_GlmS_GlmD_1"/>
    <property type="match status" value="1"/>
</dbReference>
<evidence type="ECO:0000256" key="9">
    <source>
        <dbReference type="ARBA" id="ARBA00022962"/>
    </source>
</evidence>
<keyword evidence="9" id="KW-0315">Glutamine amidotransferase</keyword>
<dbReference type="InterPro" id="IPR001347">
    <property type="entry name" value="SIS_dom"/>
</dbReference>
<dbReference type="GO" id="GO:0006487">
    <property type="term" value="P:protein N-linked glycosylation"/>
    <property type="evidence" value="ECO:0007669"/>
    <property type="project" value="TreeGrafter"/>
</dbReference>
<dbReference type="InterPro" id="IPR046348">
    <property type="entry name" value="SIS_dom_sf"/>
</dbReference>
<dbReference type="Gene3D" id="3.60.20.10">
    <property type="entry name" value="Glutamine Phosphoribosylpyrophosphate, subunit 1, domain 1"/>
    <property type="match status" value="1"/>
</dbReference>
<evidence type="ECO:0000256" key="3">
    <source>
        <dbReference type="ARBA" id="ARBA00012916"/>
    </source>
</evidence>
<dbReference type="AlphaFoldDB" id="A0AAC9JEZ6"/>
<dbReference type="CDD" id="cd05009">
    <property type="entry name" value="SIS_GlmS_GlmD_2"/>
    <property type="match status" value="1"/>
</dbReference>
<evidence type="ECO:0000256" key="5">
    <source>
        <dbReference type="ARBA" id="ARBA00022490"/>
    </source>
</evidence>
<evidence type="ECO:0000259" key="11">
    <source>
        <dbReference type="PROSITE" id="PS51464"/>
    </source>
</evidence>
<dbReference type="SUPFAM" id="SSF56235">
    <property type="entry name" value="N-terminal nucleophile aminohydrolases (Ntn hydrolases)"/>
    <property type="match status" value="1"/>
</dbReference>
<dbReference type="PANTHER" id="PTHR10937">
    <property type="entry name" value="GLUCOSAMINE--FRUCTOSE-6-PHOSPHATE AMINOTRANSFERASE, ISOMERIZING"/>
    <property type="match status" value="1"/>
</dbReference>
<dbReference type="InterPro" id="IPR035466">
    <property type="entry name" value="GlmS/AgaS_SIS"/>
</dbReference>
<evidence type="ECO:0000256" key="1">
    <source>
        <dbReference type="ARBA" id="ARBA00001031"/>
    </source>
</evidence>
<dbReference type="GO" id="GO:0006002">
    <property type="term" value="P:fructose 6-phosphate metabolic process"/>
    <property type="evidence" value="ECO:0007669"/>
    <property type="project" value="TreeGrafter"/>
</dbReference>
<accession>A0AAC9JEZ6</accession>
<dbReference type="FunFam" id="3.40.50.10490:FF:000001">
    <property type="entry name" value="Glutamine--fructose-6-phosphate aminotransferase [isomerizing]"/>
    <property type="match status" value="1"/>
</dbReference>
<dbReference type="FunFam" id="3.40.50.10490:FF:000002">
    <property type="entry name" value="Glutamine--fructose-6-phosphate aminotransferase [isomerizing]"/>
    <property type="match status" value="1"/>
</dbReference>
<dbReference type="InterPro" id="IPR017932">
    <property type="entry name" value="GATase_2_dom"/>
</dbReference>
<dbReference type="CDD" id="cd00714">
    <property type="entry name" value="GFAT"/>
    <property type="match status" value="1"/>
</dbReference>
<evidence type="ECO:0000256" key="6">
    <source>
        <dbReference type="ARBA" id="ARBA00022576"/>
    </source>
</evidence>
<evidence type="ECO:0000256" key="7">
    <source>
        <dbReference type="ARBA" id="ARBA00022679"/>
    </source>
</evidence>
<proteinExistence type="predicted"/>
<dbReference type="GO" id="GO:0006047">
    <property type="term" value="P:UDP-N-acetylglucosamine metabolic process"/>
    <property type="evidence" value="ECO:0007669"/>
    <property type="project" value="TreeGrafter"/>
</dbReference>
<dbReference type="EC" id="2.6.1.16" evidence="3"/>
<keyword evidence="12" id="KW-0614">Plasmid</keyword>
<dbReference type="FunFam" id="3.60.20.10:FF:000006">
    <property type="entry name" value="Glutamine--fructose-6-phosphate aminotransferase [isomerizing]"/>
    <property type="match status" value="1"/>
</dbReference>
<geneLocation type="plasmid" evidence="13">
    <name>pamcp48-600</name>
</geneLocation>
<dbReference type="PROSITE" id="PS51464">
    <property type="entry name" value="SIS"/>
    <property type="match status" value="2"/>
</dbReference>
<dbReference type="GO" id="GO:0005829">
    <property type="term" value="C:cytosol"/>
    <property type="evidence" value="ECO:0007669"/>
    <property type="project" value="TreeGrafter"/>
</dbReference>
<evidence type="ECO:0000259" key="10">
    <source>
        <dbReference type="PROSITE" id="PS51278"/>
    </source>
</evidence>
<feature type="domain" description="Glutamine amidotransferase type-2" evidence="10">
    <location>
        <begin position="2"/>
        <end position="223"/>
    </location>
</feature>
<reference evidence="12 13" key="1">
    <citation type="submission" date="2016-11" db="EMBL/GenBank/DDBJ databases">
        <title>Networking in microbes: conjugative elements and plasmids in the genus Alteromonas.</title>
        <authorList>
            <person name="Lopez-Perez M."/>
            <person name="Ramon-Marco N."/>
            <person name="Rodriguez-Valera F."/>
        </authorList>
    </citation>
    <scope>NUCLEOTIDE SEQUENCE [LARGE SCALE GENOMIC DNA]</scope>
    <source>
        <strain evidence="12 13">CP48</strain>
        <plasmid evidence="13">pamcp48-600</plasmid>
    </source>
</reference>
<dbReference type="Pfam" id="PF13522">
    <property type="entry name" value="GATase_6"/>
    <property type="match status" value="1"/>
</dbReference>
<dbReference type="Gene3D" id="3.40.50.10490">
    <property type="entry name" value="Glucose-6-phosphate isomerase like protein, domain 1"/>
    <property type="match status" value="2"/>
</dbReference>
<dbReference type="InterPro" id="IPR047084">
    <property type="entry name" value="GFAT_N"/>
</dbReference>
<dbReference type="GO" id="GO:0004360">
    <property type="term" value="F:glutamine-fructose-6-phosphate transaminase (isomerizing) activity"/>
    <property type="evidence" value="ECO:0007669"/>
    <property type="project" value="UniProtKB-EC"/>
</dbReference>
<dbReference type="PANTHER" id="PTHR10937:SF0">
    <property type="entry name" value="GLUTAMINE--FRUCTOSE-6-PHOSPHATE TRANSAMINASE (ISOMERIZING)"/>
    <property type="match status" value="1"/>
</dbReference>
<protein>
    <recommendedName>
        <fullName evidence="4">Glutamine--fructose-6-phosphate aminotransferase [isomerizing]</fullName>
        <ecNumber evidence="3">2.6.1.16</ecNumber>
    </recommendedName>
</protein>
<evidence type="ECO:0000256" key="8">
    <source>
        <dbReference type="ARBA" id="ARBA00022737"/>
    </source>
</evidence>
<keyword evidence="8" id="KW-0677">Repeat</keyword>
<dbReference type="NCBIfam" id="NF001484">
    <property type="entry name" value="PRK00331.1"/>
    <property type="match status" value="1"/>
</dbReference>
<dbReference type="GO" id="GO:0046349">
    <property type="term" value="P:amino sugar biosynthetic process"/>
    <property type="evidence" value="ECO:0007669"/>
    <property type="project" value="UniProtKB-ARBA"/>
</dbReference>